<protein>
    <submittedName>
        <fullName evidence="1">Uncharacterized protein</fullName>
    </submittedName>
</protein>
<evidence type="ECO:0000313" key="2">
    <source>
        <dbReference type="Proteomes" id="UP000784294"/>
    </source>
</evidence>
<keyword evidence="2" id="KW-1185">Reference proteome</keyword>
<proteinExistence type="predicted"/>
<sequence>MKRIWYRCTSFVHLFVVIFIAHTELNLINLFLYKPQLIINDPSLVRNDQSISLDVKLPLGANLSSGDHELDVPDAPGSSQLEPKGDTGLNGIPHISASSNGGPITCEVTTHLIQPNSGTLQDSLGLQQVERVKIKQPLDRLKCCSLV</sequence>
<dbReference type="EMBL" id="CAAALY010013121">
    <property type="protein sequence ID" value="VEL11873.1"/>
    <property type="molecule type" value="Genomic_DNA"/>
</dbReference>
<organism evidence="1 2">
    <name type="scientific">Protopolystoma xenopodis</name>
    <dbReference type="NCBI Taxonomy" id="117903"/>
    <lineage>
        <taxon>Eukaryota</taxon>
        <taxon>Metazoa</taxon>
        <taxon>Spiralia</taxon>
        <taxon>Lophotrochozoa</taxon>
        <taxon>Platyhelminthes</taxon>
        <taxon>Monogenea</taxon>
        <taxon>Polyopisthocotylea</taxon>
        <taxon>Polystomatidea</taxon>
        <taxon>Polystomatidae</taxon>
        <taxon>Protopolystoma</taxon>
    </lineage>
</organism>
<comment type="caution">
    <text evidence="1">The sequence shown here is derived from an EMBL/GenBank/DDBJ whole genome shotgun (WGS) entry which is preliminary data.</text>
</comment>
<dbReference type="AlphaFoldDB" id="A0A3S4ZHV0"/>
<evidence type="ECO:0000313" key="1">
    <source>
        <dbReference type="EMBL" id="VEL11873.1"/>
    </source>
</evidence>
<dbReference type="Proteomes" id="UP000784294">
    <property type="component" value="Unassembled WGS sequence"/>
</dbReference>
<name>A0A3S4ZHV0_9PLAT</name>
<reference evidence="1" key="1">
    <citation type="submission" date="2018-11" db="EMBL/GenBank/DDBJ databases">
        <authorList>
            <consortium name="Pathogen Informatics"/>
        </authorList>
    </citation>
    <scope>NUCLEOTIDE SEQUENCE</scope>
</reference>
<accession>A0A3S4ZHV0</accession>
<gene>
    <name evidence="1" type="ORF">PXEA_LOCUS5313</name>
</gene>